<proteinExistence type="predicted"/>
<evidence type="ECO:0000256" key="1">
    <source>
        <dbReference type="SAM" id="MobiDB-lite"/>
    </source>
</evidence>
<gene>
    <name evidence="2" type="ORF">AFUS01_LOCUS9415</name>
</gene>
<keyword evidence="3" id="KW-1185">Reference proteome</keyword>
<name>A0A8J2JJN2_9HEXA</name>
<sequence length="51" mass="5787">TLEEIAASSVSGQKHHGGVQRPRLDLRKFNACKEFTIKKCKLKEDSTRMVN</sequence>
<feature type="region of interest" description="Disordered" evidence="1">
    <location>
        <begin position="1"/>
        <end position="21"/>
    </location>
</feature>
<protein>
    <submittedName>
        <fullName evidence="2">Uncharacterized protein</fullName>
    </submittedName>
</protein>
<feature type="non-terminal residue" evidence="2">
    <location>
        <position position="51"/>
    </location>
</feature>
<feature type="non-terminal residue" evidence="2">
    <location>
        <position position="1"/>
    </location>
</feature>
<dbReference type="Proteomes" id="UP000708208">
    <property type="component" value="Unassembled WGS sequence"/>
</dbReference>
<dbReference type="AlphaFoldDB" id="A0A8J2JJN2"/>
<organism evidence="2 3">
    <name type="scientific">Allacma fusca</name>
    <dbReference type="NCBI Taxonomy" id="39272"/>
    <lineage>
        <taxon>Eukaryota</taxon>
        <taxon>Metazoa</taxon>
        <taxon>Ecdysozoa</taxon>
        <taxon>Arthropoda</taxon>
        <taxon>Hexapoda</taxon>
        <taxon>Collembola</taxon>
        <taxon>Symphypleona</taxon>
        <taxon>Sminthuridae</taxon>
        <taxon>Allacma</taxon>
    </lineage>
</organism>
<reference evidence="2" key="1">
    <citation type="submission" date="2021-06" db="EMBL/GenBank/DDBJ databases">
        <authorList>
            <person name="Hodson N. C."/>
            <person name="Mongue J. A."/>
            <person name="Jaron S. K."/>
        </authorList>
    </citation>
    <scope>NUCLEOTIDE SEQUENCE</scope>
</reference>
<evidence type="ECO:0000313" key="3">
    <source>
        <dbReference type="Proteomes" id="UP000708208"/>
    </source>
</evidence>
<dbReference type="EMBL" id="CAJVCH010067530">
    <property type="protein sequence ID" value="CAG7720127.1"/>
    <property type="molecule type" value="Genomic_DNA"/>
</dbReference>
<accession>A0A8J2JJN2</accession>
<comment type="caution">
    <text evidence="2">The sequence shown here is derived from an EMBL/GenBank/DDBJ whole genome shotgun (WGS) entry which is preliminary data.</text>
</comment>
<evidence type="ECO:0000313" key="2">
    <source>
        <dbReference type="EMBL" id="CAG7720127.1"/>
    </source>
</evidence>